<dbReference type="KEGG" id="psuu:Psuf_025270"/>
<reference evidence="2 3" key="1">
    <citation type="submission" date="2020-03" db="EMBL/GenBank/DDBJ databases">
        <title>Whole genome shotgun sequence of Phytohabitans suffuscus NBRC 105367.</title>
        <authorList>
            <person name="Komaki H."/>
            <person name="Tamura T."/>
        </authorList>
    </citation>
    <scope>NUCLEOTIDE SEQUENCE [LARGE SCALE GENOMIC DNA]</scope>
    <source>
        <strain evidence="2 3">NBRC 105367</strain>
    </source>
</reference>
<reference evidence="2 3" key="2">
    <citation type="submission" date="2020-03" db="EMBL/GenBank/DDBJ databases">
        <authorList>
            <person name="Ichikawa N."/>
            <person name="Kimura A."/>
            <person name="Kitahashi Y."/>
            <person name="Uohara A."/>
        </authorList>
    </citation>
    <scope>NUCLEOTIDE SEQUENCE [LARGE SCALE GENOMIC DNA]</scope>
    <source>
        <strain evidence="2 3">NBRC 105367</strain>
    </source>
</reference>
<feature type="transmembrane region" description="Helical" evidence="1">
    <location>
        <begin position="81"/>
        <end position="98"/>
    </location>
</feature>
<dbReference type="EMBL" id="AP022871">
    <property type="protein sequence ID" value="BCB85214.1"/>
    <property type="molecule type" value="Genomic_DNA"/>
</dbReference>
<feature type="transmembrane region" description="Helical" evidence="1">
    <location>
        <begin position="197"/>
        <end position="224"/>
    </location>
</feature>
<protein>
    <submittedName>
        <fullName evidence="2">Uncharacterized protein</fullName>
    </submittedName>
</protein>
<feature type="transmembrane region" description="Helical" evidence="1">
    <location>
        <begin position="104"/>
        <end position="127"/>
    </location>
</feature>
<feature type="transmembrane region" description="Helical" evidence="1">
    <location>
        <begin position="48"/>
        <end position="69"/>
    </location>
</feature>
<feature type="transmembrane region" description="Helical" evidence="1">
    <location>
        <begin position="21"/>
        <end position="42"/>
    </location>
</feature>
<feature type="transmembrane region" description="Helical" evidence="1">
    <location>
        <begin position="233"/>
        <end position="253"/>
    </location>
</feature>
<evidence type="ECO:0000256" key="1">
    <source>
        <dbReference type="SAM" id="Phobius"/>
    </source>
</evidence>
<dbReference type="AlphaFoldDB" id="A0A6F8YGE5"/>
<keyword evidence="1" id="KW-0472">Membrane</keyword>
<feature type="transmembrane region" description="Helical" evidence="1">
    <location>
        <begin position="167"/>
        <end position="191"/>
    </location>
</feature>
<evidence type="ECO:0000313" key="2">
    <source>
        <dbReference type="EMBL" id="BCB85214.1"/>
    </source>
</evidence>
<keyword evidence="1" id="KW-0812">Transmembrane</keyword>
<gene>
    <name evidence="2" type="ORF">Psuf_025270</name>
</gene>
<organism evidence="2 3">
    <name type="scientific">Phytohabitans suffuscus</name>
    <dbReference type="NCBI Taxonomy" id="624315"/>
    <lineage>
        <taxon>Bacteria</taxon>
        <taxon>Bacillati</taxon>
        <taxon>Actinomycetota</taxon>
        <taxon>Actinomycetes</taxon>
        <taxon>Micromonosporales</taxon>
        <taxon>Micromonosporaceae</taxon>
    </lineage>
</organism>
<keyword evidence="3" id="KW-1185">Reference proteome</keyword>
<dbReference type="Proteomes" id="UP000503011">
    <property type="component" value="Chromosome"/>
</dbReference>
<evidence type="ECO:0000313" key="3">
    <source>
        <dbReference type="Proteomes" id="UP000503011"/>
    </source>
</evidence>
<sequence>MTATRAAAPDPVRRPPAVRALVVLLVVTAAATVAVEALNWWYAEEQGFGLAVRTGWAMLRALGFLILVWHVRRGRAGAKPFGLILAVTTVFAVGRLLVPRDGLPALPGVLGFAGLAALCAAVVLLLYRSPALGDYLVRHPGRLVVDRKGISWQEAAPRRPQVTGWLLTARVAAFTYAPLMLVPCLVSIGAIPDHGPLALSAVVLWFLVAVGVSYAVLLATFFLLRGRRWAGGLMWGITALVLLVDLPLCWWLLGGDGLIRDGAPLVVAAALTHYSIGRAR</sequence>
<dbReference type="RefSeq" id="WP_173156751.1">
    <property type="nucleotide sequence ID" value="NZ_AP022871.1"/>
</dbReference>
<accession>A0A6F8YGE5</accession>
<keyword evidence="1" id="KW-1133">Transmembrane helix</keyword>
<name>A0A6F8YGE5_9ACTN</name>
<proteinExistence type="predicted"/>